<feature type="region of interest" description="Disordered" evidence="18">
    <location>
        <begin position="659"/>
        <end position="723"/>
    </location>
</feature>
<evidence type="ECO:0000259" key="20">
    <source>
        <dbReference type="PROSITE" id="PS50109"/>
    </source>
</evidence>
<evidence type="ECO:0000256" key="18">
    <source>
        <dbReference type="SAM" id="MobiDB-lite"/>
    </source>
</evidence>
<dbReference type="Pfam" id="PF07730">
    <property type="entry name" value="HisKA_3"/>
    <property type="match status" value="1"/>
</dbReference>
<keyword evidence="8" id="KW-0808">Transferase</keyword>
<dbReference type="SUPFAM" id="SSF55874">
    <property type="entry name" value="ATPase domain of HSP90 chaperone/DNA topoisomerase II/histidine kinase"/>
    <property type="match status" value="1"/>
</dbReference>
<evidence type="ECO:0000256" key="14">
    <source>
        <dbReference type="ARBA" id="ARBA00023012"/>
    </source>
</evidence>
<keyword evidence="19" id="KW-0472">Membrane</keyword>
<feature type="transmembrane region" description="Helical" evidence="19">
    <location>
        <begin position="337"/>
        <end position="353"/>
    </location>
</feature>
<evidence type="ECO:0000256" key="13">
    <source>
        <dbReference type="ARBA" id="ARBA00023004"/>
    </source>
</evidence>
<evidence type="ECO:0000313" key="21">
    <source>
        <dbReference type="EMBL" id="TLS52376.1"/>
    </source>
</evidence>
<dbReference type="OrthoDB" id="227596at2"/>
<comment type="function">
    <text evidence="16">Member of the two-component regulatory system NreB/NreC involved in the control of dissimilatory nitrate/nitrite reduction in response to oxygen. NreB functions as a direct oxygen sensor histidine kinase which is autophosphorylated, in the absence of oxygen, probably at the conserved histidine residue, and transfers its phosphate group probably to a conserved aspartate residue of NreC. NreB/NreC activates the expression of the nitrate (narGHJI) and nitrite (nir) reductase operons, as well as the putative nitrate transporter gene narT.</text>
</comment>
<keyword evidence="19" id="KW-0812">Transmembrane</keyword>
<keyword evidence="11 21" id="KW-0418">Kinase</keyword>
<organism evidence="21 22">
    <name type="scientific">Paenibacillus antri</name>
    <dbReference type="NCBI Taxonomy" id="2582848"/>
    <lineage>
        <taxon>Bacteria</taxon>
        <taxon>Bacillati</taxon>
        <taxon>Bacillota</taxon>
        <taxon>Bacilli</taxon>
        <taxon>Bacillales</taxon>
        <taxon>Paenibacillaceae</taxon>
        <taxon>Paenibacillus</taxon>
    </lineage>
</organism>
<dbReference type="GO" id="GO:0016020">
    <property type="term" value="C:membrane"/>
    <property type="evidence" value="ECO:0007669"/>
    <property type="project" value="InterPro"/>
</dbReference>
<dbReference type="SMART" id="SM00387">
    <property type="entry name" value="HATPase_c"/>
    <property type="match status" value="1"/>
</dbReference>
<feature type="transmembrane region" description="Helical" evidence="19">
    <location>
        <begin position="201"/>
        <end position="219"/>
    </location>
</feature>
<dbReference type="InterPro" id="IPR011712">
    <property type="entry name" value="Sig_transdc_His_kin_sub3_dim/P"/>
</dbReference>
<dbReference type="EC" id="2.7.13.3" evidence="4"/>
<feature type="transmembrane region" description="Helical" evidence="19">
    <location>
        <begin position="240"/>
        <end position="262"/>
    </location>
</feature>
<dbReference type="GO" id="GO:0005737">
    <property type="term" value="C:cytoplasm"/>
    <property type="evidence" value="ECO:0007669"/>
    <property type="project" value="UniProtKB-SubCell"/>
</dbReference>
<dbReference type="Gene3D" id="1.20.5.1930">
    <property type="match status" value="1"/>
</dbReference>
<gene>
    <name evidence="21" type="ORF">FE782_10415</name>
</gene>
<keyword evidence="9" id="KW-0479">Metal-binding</keyword>
<dbReference type="GO" id="GO:0000155">
    <property type="term" value="F:phosphorelay sensor kinase activity"/>
    <property type="evidence" value="ECO:0007669"/>
    <property type="project" value="InterPro"/>
</dbReference>
<evidence type="ECO:0000256" key="11">
    <source>
        <dbReference type="ARBA" id="ARBA00022777"/>
    </source>
</evidence>
<evidence type="ECO:0000256" key="1">
    <source>
        <dbReference type="ARBA" id="ARBA00000085"/>
    </source>
</evidence>
<sequence>MTAEGKASFGTSTEPSRRRNFRRLSALYVAATAGALGLTVCFLAALPFYYDYLISTCYGPTLGCELATMSPIAAEPGGAPLFGIVGTAWLHLGLDAAFFAVYAGVAGLILLLKPKDALGSTAALSLVCFAFGNQTYLGWEGAEWLVPAAQTAAIAGFMAFALLFPSGRATRSWLPWVAIGAFLTRNVPDVLPFPAIHVDRWPLALSLLWMVVFYGSLSYSQFTQYREVSAEHGREAIRKVAVGFIGAFATLIAVSLPLVAWPELYGGHLFWLDLAARSAMLWIPLSLGAALLKHRLWGVPPVVRSGFVYAALLVISFAIYLAVVAYLALVFQTESGVFRLIATGVVAVLFSPIKNALDKLSNRIVYGRREDPVSYLVRLGDRLREPFAPERVLESVTTTIREAMRLPHASITIKHRGVETEAAASGVARDAAAARLPLVVGGEELGGLYVMPRAPGEPLSSADGKLLQLFAREAARIVYDLKQSLDIGRLMQELQASRQKLVYAREEERRTIRNNLHDDLAPRLASLALLASAASDLMDRDPSRARKIVSELETDIREAAGDIRAFVNDLRPPALDQYGLLEAVRQQAERWTQLEGANARIVVTSDGKLPPLPAAVEAAAYRIVSEALANVVKHSSATECRVSFEPKEGELHIEIRDDGIGISEDRKPRRGDGSGGVGLTSLRERAEELGGTLRIESPRDGSGGTRIAARLPMSPREEGRGTD</sequence>
<evidence type="ECO:0000256" key="6">
    <source>
        <dbReference type="ARBA" id="ARBA00022485"/>
    </source>
</evidence>
<evidence type="ECO:0000256" key="5">
    <source>
        <dbReference type="ARBA" id="ARBA00017322"/>
    </source>
</evidence>
<protein>
    <recommendedName>
        <fullName evidence="5">Oxygen sensor histidine kinase NreB</fullName>
        <ecNumber evidence="4">2.7.13.3</ecNumber>
    </recommendedName>
    <alternativeName>
        <fullName evidence="17">Nitrogen regulation protein B</fullName>
    </alternativeName>
</protein>
<feature type="transmembrane region" description="Helical" evidence="19">
    <location>
        <begin position="144"/>
        <end position="164"/>
    </location>
</feature>
<keyword evidence="6" id="KW-0004">4Fe-4S</keyword>
<dbReference type="GO" id="GO:0051539">
    <property type="term" value="F:4 iron, 4 sulfur cluster binding"/>
    <property type="evidence" value="ECO:0007669"/>
    <property type="project" value="UniProtKB-KW"/>
</dbReference>
<keyword evidence="15" id="KW-0411">Iron-sulfur</keyword>
<evidence type="ECO:0000256" key="19">
    <source>
        <dbReference type="SAM" id="Phobius"/>
    </source>
</evidence>
<evidence type="ECO:0000256" key="16">
    <source>
        <dbReference type="ARBA" id="ARBA00024827"/>
    </source>
</evidence>
<keyword evidence="22" id="KW-1185">Reference proteome</keyword>
<keyword evidence="10" id="KW-0547">Nucleotide-binding</keyword>
<dbReference type="InterPro" id="IPR005467">
    <property type="entry name" value="His_kinase_dom"/>
</dbReference>
<dbReference type="CDD" id="cd16917">
    <property type="entry name" value="HATPase_UhpB-NarQ-NarX-like"/>
    <property type="match status" value="1"/>
</dbReference>
<dbReference type="GO" id="GO:0046983">
    <property type="term" value="F:protein dimerization activity"/>
    <property type="evidence" value="ECO:0007669"/>
    <property type="project" value="InterPro"/>
</dbReference>
<feature type="compositionally biased region" description="Basic and acidic residues" evidence="18">
    <location>
        <begin position="659"/>
        <end position="672"/>
    </location>
</feature>
<dbReference type="Proteomes" id="UP000309676">
    <property type="component" value="Unassembled WGS sequence"/>
</dbReference>
<comment type="subcellular location">
    <subcellularLocation>
        <location evidence="3">Cytoplasm</location>
    </subcellularLocation>
</comment>
<dbReference type="InterPro" id="IPR004358">
    <property type="entry name" value="Sig_transdc_His_kin-like_C"/>
</dbReference>
<dbReference type="GO" id="GO:0046872">
    <property type="term" value="F:metal ion binding"/>
    <property type="evidence" value="ECO:0007669"/>
    <property type="project" value="UniProtKB-KW"/>
</dbReference>
<evidence type="ECO:0000256" key="12">
    <source>
        <dbReference type="ARBA" id="ARBA00022840"/>
    </source>
</evidence>
<accession>A0A5R9GDG4</accession>
<evidence type="ECO:0000256" key="7">
    <source>
        <dbReference type="ARBA" id="ARBA00022490"/>
    </source>
</evidence>
<feature type="transmembrane region" description="Helical" evidence="19">
    <location>
        <begin position="306"/>
        <end position="331"/>
    </location>
</feature>
<dbReference type="InterPro" id="IPR050482">
    <property type="entry name" value="Sensor_HK_TwoCompSys"/>
</dbReference>
<comment type="caution">
    <text evidence="21">The sequence shown here is derived from an EMBL/GenBank/DDBJ whole genome shotgun (WGS) entry which is preliminary data.</text>
</comment>
<evidence type="ECO:0000256" key="3">
    <source>
        <dbReference type="ARBA" id="ARBA00004496"/>
    </source>
</evidence>
<dbReference type="InterPro" id="IPR003594">
    <property type="entry name" value="HATPase_dom"/>
</dbReference>
<name>A0A5R9GDG4_9BACL</name>
<comment type="catalytic activity">
    <reaction evidence="1">
        <text>ATP + protein L-histidine = ADP + protein N-phospho-L-histidine.</text>
        <dbReference type="EC" id="2.7.13.3"/>
    </reaction>
</comment>
<feature type="transmembrane region" description="Helical" evidence="19">
    <location>
        <begin position="118"/>
        <end position="138"/>
    </location>
</feature>
<reference evidence="21 22" key="1">
    <citation type="submission" date="2019-05" db="EMBL/GenBank/DDBJ databases">
        <authorList>
            <person name="Narsing Rao M.P."/>
            <person name="Li W.J."/>
        </authorList>
    </citation>
    <scope>NUCLEOTIDE SEQUENCE [LARGE SCALE GENOMIC DNA]</scope>
    <source>
        <strain evidence="21 22">SYSU_K30003</strain>
    </source>
</reference>
<evidence type="ECO:0000256" key="8">
    <source>
        <dbReference type="ARBA" id="ARBA00022679"/>
    </source>
</evidence>
<evidence type="ECO:0000256" key="10">
    <source>
        <dbReference type="ARBA" id="ARBA00022741"/>
    </source>
</evidence>
<dbReference type="Pfam" id="PF02518">
    <property type="entry name" value="HATPase_c"/>
    <property type="match status" value="1"/>
</dbReference>
<evidence type="ECO:0000256" key="4">
    <source>
        <dbReference type="ARBA" id="ARBA00012438"/>
    </source>
</evidence>
<dbReference type="RefSeq" id="WP_138194032.1">
    <property type="nucleotide sequence ID" value="NZ_VCIW01000005.1"/>
</dbReference>
<feature type="transmembrane region" description="Helical" evidence="19">
    <location>
        <begin position="26"/>
        <end position="50"/>
    </location>
</feature>
<dbReference type="AlphaFoldDB" id="A0A5R9GDG4"/>
<keyword evidence="7" id="KW-0963">Cytoplasm</keyword>
<evidence type="ECO:0000313" key="22">
    <source>
        <dbReference type="Proteomes" id="UP000309676"/>
    </source>
</evidence>
<evidence type="ECO:0000256" key="15">
    <source>
        <dbReference type="ARBA" id="ARBA00023014"/>
    </source>
</evidence>
<dbReference type="EMBL" id="VCIW01000005">
    <property type="protein sequence ID" value="TLS52376.1"/>
    <property type="molecule type" value="Genomic_DNA"/>
</dbReference>
<keyword evidence="19" id="KW-1133">Transmembrane helix</keyword>
<dbReference type="Gene3D" id="3.30.565.10">
    <property type="entry name" value="Histidine kinase-like ATPase, C-terminal domain"/>
    <property type="match status" value="1"/>
</dbReference>
<evidence type="ECO:0000256" key="17">
    <source>
        <dbReference type="ARBA" id="ARBA00030800"/>
    </source>
</evidence>
<feature type="domain" description="Histidine kinase" evidence="20">
    <location>
        <begin position="515"/>
        <end position="715"/>
    </location>
</feature>
<dbReference type="PANTHER" id="PTHR24421">
    <property type="entry name" value="NITRATE/NITRITE SENSOR PROTEIN NARX-RELATED"/>
    <property type="match status" value="1"/>
</dbReference>
<dbReference type="GO" id="GO:0005524">
    <property type="term" value="F:ATP binding"/>
    <property type="evidence" value="ECO:0007669"/>
    <property type="project" value="UniProtKB-KW"/>
</dbReference>
<keyword evidence="14" id="KW-0902">Two-component regulatory system</keyword>
<feature type="transmembrane region" description="Helical" evidence="19">
    <location>
        <begin position="88"/>
        <end position="111"/>
    </location>
</feature>
<evidence type="ECO:0000256" key="2">
    <source>
        <dbReference type="ARBA" id="ARBA00001966"/>
    </source>
</evidence>
<proteinExistence type="predicted"/>
<keyword evidence="12" id="KW-0067">ATP-binding</keyword>
<evidence type="ECO:0000256" key="9">
    <source>
        <dbReference type="ARBA" id="ARBA00022723"/>
    </source>
</evidence>
<dbReference type="PRINTS" id="PR00344">
    <property type="entry name" value="BCTRLSENSOR"/>
</dbReference>
<keyword evidence="13" id="KW-0408">Iron</keyword>
<dbReference type="PROSITE" id="PS50109">
    <property type="entry name" value="HIS_KIN"/>
    <property type="match status" value="1"/>
</dbReference>
<comment type="cofactor">
    <cofactor evidence="2">
        <name>[4Fe-4S] cluster</name>
        <dbReference type="ChEBI" id="CHEBI:49883"/>
    </cofactor>
</comment>
<dbReference type="InterPro" id="IPR036890">
    <property type="entry name" value="HATPase_C_sf"/>
</dbReference>
<feature type="transmembrane region" description="Helical" evidence="19">
    <location>
        <begin position="176"/>
        <end position="195"/>
    </location>
</feature>